<reference evidence="1" key="4">
    <citation type="submission" date="2019-03" db="UniProtKB">
        <authorList>
            <consortium name="EnsemblPlants"/>
        </authorList>
    </citation>
    <scope>IDENTIFICATION</scope>
</reference>
<reference evidence="2" key="2">
    <citation type="journal article" date="2017" name="Nat. Plants">
        <title>The Aegilops tauschii genome reveals multiple impacts of transposons.</title>
        <authorList>
            <person name="Zhao G."/>
            <person name="Zou C."/>
            <person name="Li K."/>
            <person name="Wang K."/>
            <person name="Li T."/>
            <person name="Gao L."/>
            <person name="Zhang X."/>
            <person name="Wang H."/>
            <person name="Yang Z."/>
            <person name="Liu X."/>
            <person name="Jiang W."/>
            <person name="Mao L."/>
            <person name="Kong X."/>
            <person name="Jiao Y."/>
            <person name="Jia J."/>
        </authorList>
    </citation>
    <scope>NUCLEOTIDE SEQUENCE [LARGE SCALE GENOMIC DNA]</scope>
    <source>
        <strain evidence="2">cv. AL8/78</strain>
    </source>
</reference>
<accession>A0A453GD81</accession>
<dbReference type="AlphaFoldDB" id="A0A453GD81"/>
<protein>
    <recommendedName>
        <fullName evidence="3">Chromo domain-containing protein</fullName>
    </recommendedName>
</protein>
<evidence type="ECO:0008006" key="3">
    <source>
        <dbReference type="Google" id="ProtNLM"/>
    </source>
</evidence>
<evidence type="ECO:0000313" key="2">
    <source>
        <dbReference type="Proteomes" id="UP000015105"/>
    </source>
</evidence>
<organism evidence="1 2">
    <name type="scientific">Aegilops tauschii subsp. strangulata</name>
    <name type="common">Goatgrass</name>
    <dbReference type="NCBI Taxonomy" id="200361"/>
    <lineage>
        <taxon>Eukaryota</taxon>
        <taxon>Viridiplantae</taxon>
        <taxon>Streptophyta</taxon>
        <taxon>Embryophyta</taxon>
        <taxon>Tracheophyta</taxon>
        <taxon>Spermatophyta</taxon>
        <taxon>Magnoliopsida</taxon>
        <taxon>Liliopsida</taxon>
        <taxon>Poales</taxon>
        <taxon>Poaceae</taxon>
        <taxon>BOP clade</taxon>
        <taxon>Pooideae</taxon>
        <taxon>Triticodae</taxon>
        <taxon>Triticeae</taxon>
        <taxon>Triticinae</taxon>
        <taxon>Aegilops</taxon>
    </lineage>
</organism>
<reference evidence="1" key="5">
    <citation type="journal article" date="2021" name="G3 (Bethesda)">
        <title>Aegilops tauschii genome assembly Aet v5.0 features greater sequence contiguity and improved annotation.</title>
        <authorList>
            <person name="Wang L."/>
            <person name="Zhu T."/>
            <person name="Rodriguez J.C."/>
            <person name="Deal K.R."/>
            <person name="Dubcovsky J."/>
            <person name="McGuire P.E."/>
            <person name="Lux T."/>
            <person name="Spannagl M."/>
            <person name="Mayer K.F.X."/>
            <person name="Baldrich P."/>
            <person name="Meyers B.C."/>
            <person name="Huo N."/>
            <person name="Gu Y.Q."/>
            <person name="Zhou H."/>
            <person name="Devos K.M."/>
            <person name="Bennetzen J.L."/>
            <person name="Unver T."/>
            <person name="Budak H."/>
            <person name="Gulick P.J."/>
            <person name="Galiba G."/>
            <person name="Kalapos B."/>
            <person name="Nelson D.R."/>
            <person name="Li P."/>
            <person name="You F.M."/>
            <person name="Luo M.C."/>
            <person name="Dvorak J."/>
        </authorList>
    </citation>
    <scope>NUCLEOTIDE SEQUENCE [LARGE SCALE GENOMIC DNA]</scope>
    <source>
        <strain evidence="1">cv. AL8/78</strain>
    </source>
</reference>
<dbReference type="Gramene" id="AET3Gv20967200.26">
    <property type="protein sequence ID" value="AET3Gv20967200.26"/>
    <property type="gene ID" value="AET3Gv20967200"/>
</dbReference>
<keyword evidence="2" id="KW-1185">Reference proteome</keyword>
<proteinExistence type="predicted"/>
<sequence length="74" mass="8633">CMRRGVKHVLVQWVGSSEMDATWEPLADFIKQYPDYQLEELLVEGEMLRGEFIMEGARQQVQVRLWLDKGSSMS</sequence>
<dbReference type="EnsemblPlants" id="AET3Gv20967200.26">
    <property type="protein sequence ID" value="AET3Gv20967200.26"/>
    <property type="gene ID" value="AET3Gv20967200"/>
</dbReference>
<dbReference type="Proteomes" id="UP000015105">
    <property type="component" value="Chromosome 3D"/>
</dbReference>
<name>A0A453GD81_AEGTS</name>
<evidence type="ECO:0000313" key="1">
    <source>
        <dbReference type="EnsemblPlants" id="AET3Gv20967200.25"/>
    </source>
</evidence>
<dbReference type="EnsemblPlants" id="AET3Gv20967200.25">
    <property type="protein sequence ID" value="AET3Gv20967200.25"/>
    <property type="gene ID" value="AET3Gv20967200"/>
</dbReference>
<dbReference type="InterPro" id="IPR016197">
    <property type="entry name" value="Chromo-like_dom_sf"/>
</dbReference>
<reference evidence="1" key="3">
    <citation type="journal article" date="2017" name="Nature">
        <title>Genome sequence of the progenitor of the wheat D genome Aegilops tauschii.</title>
        <authorList>
            <person name="Luo M.C."/>
            <person name="Gu Y.Q."/>
            <person name="Puiu D."/>
            <person name="Wang H."/>
            <person name="Twardziok S.O."/>
            <person name="Deal K.R."/>
            <person name="Huo N."/>
            <person name="Zhu T."/>
            <person name="Wang L."/>
            <person name="Wang Y."/>
            <person name="McGuire P.E."/>
            <person name="Liu S."/>
            <person name="Long H."/>
            <person name="Ramasamy R.K."/>
            <person name="Rodriguez J.C."/>
            <person name="Van S.L."/>
            <person name="Yuan L."/>
            <person name="Wang Z."/>
            <person name="Xia Z."/>
            <person name="Xiao L."/>
            <person name="Anderson O.D."/>
            <person name="Ouyang S."/>
            <person name="Liang Y."/>
            <person name="Zimin A.V."/>
            <person name="Pertea G."/>
            <person name="Qi P."/>
            <person name="Bennetzen J.L."/>
            <person name="Dai X."/>
            <person name="Dawson M.W."/>
            <person name="Muller H.G."/>
            <person name="Kugler K."/>
            <person name="Rivarola-Duarte L."/>
            <person name="Spannagl M."/>
            <person name="Mayer K.F.X."/>
            <person name="Lu F.H."/>
            <person name="Bevan M.W."/>
            <person name="Leroy P."/>
            <person name="Li P."/>
            <person name="You F.M."/>
            <person name="Sun Q."/>
            <person name="Liu Z."/>
            <person name="Lyons E."/>
            <person name="Wicker T."/>
            <person name="Salzberg S.L."/>
            <person name="Devos K.M."/>
            <person name="Dvorak J."/>
        </authorList>
    </citation>
    <scope>NUCLEOTIDE SEQUENCE [LARGE SCALE GENOMIC DNA]</scope>
    <source>
        <strain evidence="1">cv. AL8/78</strain>
    </source>
</reference>
<dbReference type="SUPFAM" id="SSF54160">
    <property type="entry name" value="Chromo domain-like"/>
    <property type="match status" value="1"/>
</dbReference>
<dbReference type="Gramene" id="AET3Gv20967200.25">
    <property type="protein sequence ID" value="AET3Gv20967200.25"/>
    <property type="gene ID" value="AET3Gv20967200"/>
</dbReference>
<reference evidence="2" key="1">
    <citation type="journal article" date="2014" name="Science">
        <title>Ancient hybridizations among the ancestral genomes of bread wheat.</title>
        <authorList>
            <consortium name="International Wheat Genome Sequencing Consortium,"/>
            <person name="Marcussen T."/>
            <person name="Sandve S.R."/>
            <person name="Heier L."/>
            <person name="Spannagl M."/>
            <person name="Pfeifer M."/>
            <person name="Jakobsen K.S."/>
            <person name="Wulff B.B."/>
            <person name="Steuernagel B."/>
            <person name="Mayer K.F."/>
            <person name="Olsen O.A."/>
        </authorList>
    </citation>
    <scope>NUCLEOTIDE SEQUENCE [LARGE SCALE GENOMIC DNA]</scope>
    <source>
        <strain evidence="2">cv. AL8/78</strain>
    </source>
</reference>